<reference evidence="3 4" key="1">
    <citation type="submission" date="2020-08" db="EMBL/GenBank/DDBJ databases">
        <title>Sequencing the genomes of 1000 actinobacteria strains.</title>
        <authorList>
            <person name="Klenk H.-P."/>
        </authorList>
    </citation>
    <scope>NUCLEOTIDE SEQUENCE [LARGE SCALE GENOMIC DNA]</scope>
    <source>
        <strain evidence="3 4">DSM 43582</strain>
    </source>
</reference>
<evidence type="ECO:0000313" key="3">
    <source>
        <dbReference type="EMBL" id="MBB5915895.1"/>
    </source>
</evidence>
<organism evidence="3 4">
    <name type="scientific">Nocardia transvalensis</name>
    <dbReference type="NCBI Taxonomy" id="37333"/>
    <lineage>
        <taxon>Bacteria</taxon>
        <taxon>Bacillati</taxon>
        <taxon>Actinomycetota</taxon>
        <taxon>Actinomycetes</taxon>
        <taxon>Mycobacteriales</taxon>
        <taxon>Nocardiaceae</taxon>
        <taxon>Nocardia</taxon>
    </lineage>
</organism>
<dbReference type="EMBL" id="JACHIT010000002">
    <property type="protein sequence ID" value="MBB5915895.1"/>
    <property type="molecule type" value="Genomic_DNA"/>
</dbReference>
<gene>
    <name evidence="3" type="ORF">BJY24_004807</name>
</gene>
<evidence type="ECO:0000256" key="2">
    <source>
        <dbReference type="SAM" id="Phobius"/>
    </source>
</evidence>
<evidence type="ECO:0000313" key="4">
    <source>
        <dbReference type="Proteomes" id="UP000540412"/>
    </source>
</evidence>
<dbReference type="RefSeq" id="WP_040748718.1">
    <property type="nucleotide sequence ID" value="NZ_JACHIT010000002.1"/>
</dbReference>
<feature type="transmembrane region" description="Helical" evidence="2">
    <location>
        <begin position="389"/>
        <end position="407"/>
    </location>
</feature>
<name>A0A7W9PHA0_9NOCA</name>
<feature type="compositionally biased region" description="Pro residues" evidence="1">
    <location>
        <begin position="253"/>
        <end position="285"/>
    </location>
</feature>
<keyword evidence="2" id="KW-0812">Transmembrane</keyword>
<dbReference type="AlphaFoldDB" id="A0A7W9PHA0"/>
<feature type="compositionally biased region" description="Low complexity" evidence="1">
    <location>
        <begin position="421"/>
        <end position="436"/>
    </location>
</feature>
<sequence>MLVKVRNDDPSRLSSTERTVVNWLKSWTGSHALSGIAVVKAHGADLVVWTPKTCVVVVIKGFTERINGPLTVAETGPWTIDGHIAPLEGVQDGTEPMTEVRDRTAEIQQVLRAAPGREHVAVMGIVLVIPQLGTRVSLEKGAMPPGLDVVVGDGPSSLRAYFTQLTDGDADTGTPAGPDTWDAAQVGQALGALGFAAAATYSDLTAEGFPPPRGGRTAAPSSETRTERAAGAGAVAGAAGAMGAAAAAPIPAPAPVPPPGSGAPIPPPPGGPAPIPGAGGPPPAAPQRSAPRRTPAPPSYPRQSASAASGYGQRETSSAAPGYGPQPGQSAPTVPMYGVSRQGPGPGQGYQQRDFTSAPTPSYSSPAQPYSVPFEPRPAKPPRQRGRGIVPLVILGILVLLLLVIAMCSGGNDDDKPSSPPASRTTVSTTPTTSLPDRTIPSDTPAPACYPLQPDCPAAGGPPEGTPPAAPPEGNPPPGALPPAGAPPAGALPEGIPPPGAPVEANPPAGAPPAPNPPAGGPVAAGPPVGGPPAADAPQTAMEPKAAPQPAVEPEAPRQPAAEPQTPRQPAAEPQAPQLPAAEPEAAPSPAPEPEDTAAELAPAPETPEP</sequence>
<feature type="region of interest" description="Disordered" evidence="1">
    <location>
        <begin position="206"/>
        <end position="233"/>
    </location>
</feature>
<keyword evidence="2" id="KW-1133">Transmembrane helix</keyword>
<feature type="region of interest" description="Disordered" evidence="1">
    <location>
        <begin position="412"/>
        <end position="610"/>
    </location>
</feature>
<feature type="region of interest" description="Disordered" evidence="1">
    <location>
        <begin position="253"/>
        <end position="385"/>
    </location>
</feature>
<feature type="compositionally biased region" description="Low complexity" evidence="1">
    <location>
        <begin position="349"/>
        <end position="373"/>
    </location>
</feature>
<feature type="compositionally biased region" description="Pro residues" evidence="1">
    <location>
        <begin position="509"/>
        <end position="520"/>
    </location>
</feature>
<feature type="compositionally biased region" description="Pro residues" evidence="1">
    <location>
        <begin position="464"/>
        <end position="486"/>
    </location>
</feature>
<protein>
    <recommendedName>
        <fullName evidence="5">NERD domain-containing protein</fullName>
    </recommendedName>
</protein>
<dbReference type="Proteomes" id="UP000540412">
    <property type="component" value="Unassembled WGS sequence"/>
</dbReference>
<keyword evidence="2" id="KW-0472">Membrane</keyword>
<evidence type="ECO:0008006" key="5">
    <source>
        <dbReference type="Google" id="ProtNLM"/>
    </source>
</evidence>
<proteinExistence type="predicted"/>
<keyword evidence="4" id="KW-1185">Reference proteome</keyword>
<evidence type="ECO:0000256" key="1">
    <source>
        <dbReference type="SAM" id="MobiDB-lite"/>
    </source>
</evidence>
<feature type="compositionally biased region" description="Low complexity" evidence="1">
    <location>
        <begin position="521"/>
        <end position="586"/>
    </location>
</feature>
<accession>A0A7W9PHA0</accession>
<comment type="caution">
    <text evidence="3">The sequence shown here is derived from an EMBL/GenBank/DDBJ whole genome shotgun (WGS) entry which is preliminary data.</text>
</comment>